<dbReference type="AlphaFoldDB" id="A0AA88IUI7"/>
<protein>
    <submittedName>
        <fullName evidence="7">Uncharacterized protein</fullName>
    </submittedName>
</protein>
<evidence type="ECO:0000256" key="6">
    <source>
        <dbReference type="ARBA" id="ARBA00025718"/>
    </source>
</evidence>
<keyword evidence="8" id="KW-1185">Reference proteome</keyword>
<keyword evidence="2" id="KW-1003">Cell membrane</keyword>
<dbReference type="Pfam" id="PF06638">
    <property type="entry name" value="Strabismus"/>
    <property type="match status" value="1"/>
</dbReference>
<evidence type="ECO:0000256" key="3">
    <source>
        <dbReference type="ARBA" id="ARBA00022692"/>
    </source>
</evidence>
<sequence length="112" mass="12819">MDPLEAAQAIFPSLARPLQKYLRITRQQPRNTVESIIHHLATCLTHDLSARAFIEKFVETSPVLQNSSSGWVWQTCTRILLETVVIIMVQSAKCRLAPVKFYTKDYGSGYWH</sequence>
<name>A0AA88IUI7_ARTSF</name>
<dbReference type="GO" id="GO:0005886">
    <property type="term" value="C:plasma membrane"/>
    <property type="evidence" value="ECO:0007669"/>
    <property type="project" value="UniProtKB-SubCell"/>
</dbReference>
<evidence type="ECO:0000256" key="2">
    <source>
        <dbReference type="ARBA" id="ARBA00022475"/>
    </source>
</evidence>
<keyword evidence="3" id="KW-0812">Transmembrane</keyword>
<comment type="similarity">
    <text evidence="6">Belongs to the Vang family.</text>
</comment>
<keyword evidence="4" id="KW-1133">Transmembrane helix</keyword>
<dbReference type="EMBL" id="JAVRJZ010000001">
    <property type="protein sequence ID" value="KAK2727612.1"/>
    <property type="molecule type" value="Genomic_DNA"/>
</dbReference>
<comment type="caution">
    <text evidence="7">The sequence shown here is derived from an EMBL/GenBank/DDBJ whole genome shotgun (WGS) entry which is preliminary data.</text>
</comment>
<evidence type="ECO:0000256" key="4">
    <source>
        <dbReference type="ARBA" id="ARBA00022989"/>
    </source>
</evidence>
<dbReference type="PANTHER" id="PTHR20886">
    <property type="entry name" value="VANG-LIKE PROTEIN"/>
    <property type="match status" value="1"/>
</dbReference>
<accession>A0AA88IUI7</accession>
<dbReference type="Proteomes" id="UP001187531">
    <property type="component" value="Unassembled WGS sequence"/>
</dbReference>
<proteinExistence type="inferred from homology"/>
<organism evidence="7 8">
    <name type="scientific">Artemia franciscana</name>
    <name type="common">Brine shrimp</name>
    <name type="synonym">Artemia sanfranciscana</name>
    <dbReference type="NCBI Taxonomy" id="6661"/>
    <lineage>
        <taxon>Eukaryota</taxon>
        <taxon>Metazoa</taxon>
        <taxon>Ecdysozoa</taxon>
        <taxon>Arthropoda</taxon>
        <taxon>Crustacea</taxon>
        <taxon>Branchiopoda</taxon>
        <taxon>Anostraca</taxon>
        <taxon>Artemiidae</taxon>
        <taxon>Artemia</taxon>
    </lineage>
</organism>
<comment type="subcellular location">
    <subcellularLocation>
        <location evidence="1">Cell membrane</location>
        <topology evidence="1">Multi-pass membrane protein</topology>
    </subcellularLocation>
</comment>
<reference evidence="7" key="1">
    <citation type="submission" date="2023-07" db="EMBL/GenBank/DDBJ databases">
        <title>Chromosome-level genome assembly of Artemia franciscana.</title>
        <authorList>
            <person name="Jo E."/>
        </authorList>
    </citation>
    <scope>NUCLEOTIDE SEQUENCE</scope>
    <source>
        <tissue evidence="7">Whole body</tissue>
    </source>
</reference>
<evidence type="ECO:0000256" key="5">
    <source>
        <dbReference type="ARBA" id="ARBA00023136"/>
    </source>
</evidence>
<evidence type="ECO:0000256" key="1">
    <source>
        <dbReference type="ARBA" id="ARBA00004651"/>
    </source>
</evidence>
<evidence type="ECO:0000313" key="8">
    <source>
        <dbReference type="Proteomes" id="UP001187531"/>
    </source>
</evidence>
<evidence type="ECO:0000313" key="7">
    <source>
        <dbReference type="EMBL" id="KAK2727612.1"/>
    </source>
</evidence>
<gene>
    <name evidence="7" type="ORF">QYM36_008183</name>
</gene>
<dbReference type="InterPro" id="IPR009539">
    <property type="entry name" value="VANGL"/>
</dbReference>
<keyword evidence="5" id="KW-0472">Membrane</keyword>